<name>A0A316HWI1_9GAMM</name>
<protein>
    <submittedName>
        <fullName evidence="1">Uncharacterized protein DUF2867</fullName>
    </submittedName>
</protein>
<gene>
    <name evidence="1" type="ORF">C7456_108112</name>
</gene>
<dbReference type="OrthoDB" id="7058586at2"/>
<evidence type="ECO:0000313" key="2">
    <source>
        <dbReference type="Proteomes" id="UP000245812"/>
    </source>
</evidence>
<dbReference type="Pfam" id="PF11066">
    <property type="entry name" value="DUF2867"/>
    <property type="match status" value="1"/>
</dbReference>
<evidence type="ECO:0000313" key="1">
    <source>
        <dbReference type="EMBL" id="PWK85816.1"/>
    </source>
</evidence>
<reference evidence="1 2" key="1">
    <citation type="submission" date="2018-05" db="EMBL/GenBank/DDBJ databases">
        <title>Genomic Encyclopedia of Type Strains, Phase IV (KMG-IV): sequencing the most valuable type-strain genomes for metagenomic binning, comparative biology and taxonomic classification.</title>
        <authorList>
            <person name="Goeker M."/>
        </authorList>
    </citation>
    <scope>NUCLEOTIDE SEQUENCE [LARGE SCALE GENOMIC DNA]</scope>
    <source>
        <strain evidence="1 2">DSM 14263</strain>
    </source>
</reference>
<organism evidence="1 2">
    <name type="scientific">Fulvimonas soli</name>
    <dbReference type="NCBI Taxonomy" id="155197"/>
    <lineage>
        <taxon>Bacteria</taxon>
        <taxon>Pseudomonadati</taxon>
        <taxon>Pseudomonadota</taxon>
        <taxon>Gammaproteobacteria</taxon>
        <taxon>Lysobacterales</taxon>
        <taxon>Rhodanobacteraceae</taxon>
        <taxon>Fulvimonas</taxon>
    </lineage>
</organism>
<proteinExistence type="predicted"/>
<accession>A0A316HWI1</accession>
<comment type="caution">
    <text evidence="1">The sequence shown here is derived from an EMBL/GenBank/DDBJ whole genome shotgun (WGS) entry which is preliminary data.</text>
</comment>
<sequence length="463" mass="48666">MSALVRKVRSFPSVSIPSCSGGRSVEVSLIAQLARGEGDRLYAAAMARQRGHARFVDALDEPSARLGGMDLASGDRSSLYSFGVGAKGHPYHRHAGHRVFTAISGSGGAQLRFSSASAAQIERDPRSFLQALHYVDIPPDSLFVVRFGGGTWHQFETARPSSPHPALFALSCHTDELGGALPESVRAKVLADEATIPSLTELLPEAATILLQGLDPASVPTTALALAAPADSLRGRLCAAVRSIQGRVYGPLGGWGTEGGFRSDRNGKGKVEALAAPPPDSLLLTQLPEGFDHEDTFQLLVGAGGRVARPASAWLEGLLEGFLASRPSGVSRLMALRNALVKPLGLRTSPLGCPVSPLLGGGGGRLFAGRFPVLDMAIDAADTRAQVVLGVDDKHLRFRSCVGVDLSGNGRVAFTLGTRVQCTNRFGRLYMAAIDPVHRGYIAPAMLRLAVDHALAGAVRARA</sequence>
<keyword evidence="2" id="KW-1185">Reference proteome</keyword>
<dbReference type="InterPro" id="IPR021295">
    <property type="entry name" value="DUF2867"/>
</dbReference>
<dbReference type="Proteomes" id="UP000245812">
    <property type="component" value="Unassembled WGS sequence"/>
</dbReference>
<dbReference type="RefSeq" id="WP_109723945.1">
    <property type="nucleotide sequence ID" value="NZ_MSZV01000151.1"/>
</dbReference>
<dbReference type="AlphaFoldDB" id="A0A316HWI1"/>
<dbReference type="EMBL" id="QGHC01000008">
    <property type="protein sequence ID" value="PWK85816.1"/>
    <property type="molecule type" value="Genomic_DNA"/>
</dbReference>